<keyword evidence="7" id="KW-1185">Reference proteome</keyword>
<evidence type="ECO:0000313" key="6">
    <source>
        <dbReference type="EMBL" id="MBP1325917.1"/>
    </source>
</evidence>
<dbReference type="SMART" id="SM00422">
    <property type="entry name" value="HTH_MERR"/>
    <property type="match status" value="1"/>
</dbReference>
<name>A0A940PSE9_9MICO</name>
<dbReference type="InterPro" id="IPR047057">
    <property type="entry name" value="MerR_fam"/>
</dbReference>
<evidence type="ECO:0000259" key="5">
    <source>
        <dbReference type="PROSITE" id="PS50937"/>
    </source>
</evidence>
<reference evidence="6" key="1">
    <citation type="submission" date="2021-02" db="EMBL/GenBank/DDBJ databases">
        <title>Sequencing the genomes of 1000 actinobacteria strains.</title>
        <authorList>
            <person name="Klenk H.-P."/>
        </authorList>
    </citation>
    <scope>NUCLEOTIDE SEQUENCE</scope>
    <source>
        <strain evidence="6">DSM 22850</strain>
    </source>
</reference>
<dbReference type="Proteomes" id="UP000675163">
    <property type="component" value="Unassembled WGS sequence"/>
</dbReference>
<keyword evidence="2" id="KW-0805">Transcription regulation</keyword>
<dbReference type="InterPro" id="IPR000551">
    <property type="entry name" value="MerR-type_HTH_dom"/>
</dbReference>
<keyword evidence="1" id="KW-0678">Repressor</keyword>
<evidence type="ECO:0000256" key="4">
    <source>
        <dbReference type="ARBA" id="ARBA00023163"/>
    </source>
</evidence>
<dbReference type="PANTHER" id="PTHR30204:SF69">
    <property type="entry name" value="MERR-FAMILY TRANSCRIPTIONAL REGULATOR"/>
    <property type="match status" value="1"/>
</dbReference>
<evidence type="ECO:0000256" key="1">
    <source>
        <dbReference type="ARBA" id="ARBA00022491"/>
    </source>
</evidence>
<gene>
    <name evidence="6" type="ORF">JOF28_001149</name>
</gene>
<dbReference type="GO" id="GO:0003677">
    <property type="term" value="F:DNA binding"/>
    <property type="evidence" value="ECO:0007669"/>
    <property type="project" value="UniProtKB-KW"/>
</dbReference>
<dbReference type="InterPro" id="IPR009061">
    <property type="entry name" value="DNA-bd_dom_put_sf"/>
</dbReference>
<dbReference type="PROSITE" id="PS50937">
    <property type="entry name" value="HTH_MERR_2"/>
    <property type="match status" value="1"/>
</dbReference>
<dbReference type="PANTHER" id="PTHR30204">
    <property type="entry name" value="REDOX-CYCLING DRUG-SENSING TRANSCRIPTIONAL ACTIVATOR SOXR"/>
    <property type="match status" value="1"/>
</dbReference>
<evidence type="ECO:0000256" key="2">
    <source>
        <dbReference type="ARBA" id="ARBA00023015"/>
    </source>
</evidence>
<dbReference type="Gene3D" id="1.10.1660.10">
    <property type="match status" value="1"/>
</dbReference>
<dbReference type="EMBL" id="JAFIDA010000001">
    <property type="protein sequence ID" value="MBP1325917.1"/>
    <property type="molecule type" value="Genomic_DNA"/>
</dbReference>
<dbReference type="RefSeq" id="WP_209704907.1">
    <property type="nucleotide sequence ID" value="NZ_JAFIDA010000001.1"/>
</dbReference>
<sequence>MAGSTIGQTAARHRVPEHVLRHWEDVGALRPQRTSSGHRRYLAEYDCQIELIQCGKAAGLSLGEIAVMLHGPVDLRAPLLSRRLVVLEREALEIEASVRMLRHVSVCDAIGSCSKCAMPHETFRYPLVEQAR</sequence>
<accession>A0A940PSE9</accession>
<protein>
    <submittedName>
        <fullName evidence="6">DNA-binding transcriptional MerR regulator</fullName>
    </submittedName>
</protein>
<evidence type="ECO:0000313" key="7">
    <source>
        <dbReference type="Proteomes" id="UP000675163"/>
    </source>
</evidence>
<keyword evidence="4" id="KW-0804">Transcription</keyword>
<dbReference type="GO" id="GO:0003700">
    <property type="term" value="F:DNA-binding transcription factor activity"/>
    <property type="evidence" value="ECO:0007669"/>
    <property type="project" value="InterPro"/>
</dbReference>
<dbReference type="CDD" id="cd00592">
    <property type="entry name" value="HTH_MerR-like"/>
    <property type="match status" value="1"/>
</dbReference>
<evidence type="ECO:0000256" key="3">
    <source>
        <dbReference type="ARBA" id="ARBA00023125"/>
    </source>
</evidence>
<keyword evidence="3 6" id="KW-0238">DNA-binding</keyword>
<dbReference type="AlphaFoldDB" id="A0A940PSE9"/>
<dbReference type="SUPFAM" id="SSF46955">
    <property type="entry name" value="Putative DNA-binding domain"/>
    <property type="match status" value="1"/>
</dbReference>
<proteinExistence type="predicted"/>
<organism evidence="6 7">
    <name type="scientific">Leucobacter exalbidus</name>
    <dbReference type="NCBI Taxonomy" id="662960"/>
    <lineage>
        <taxon>Bacteria</taxon>
        <taxon>Bacillati</taxon>
        <taxon>Actinomycetota</taxon>
        <taxon>Actinomycetes</taxon>
        <taxon>Micrococcales</taxon>
        <taxon>Microbacteriaceae</taxon>
        <taxon>Leucobacter</taxon>
    </lineage>
</organism>
<dbReference type="Pfam" id="PF13411">
    <property type="entry name" value="MerR_1"/>
    <property type="match status" value="1"/>
</dbReference>
<comment type="caution">
    <text evidence="6">The sequence shown here is derived from an EMBL/GenBank/DDBJ whole genome shotgun (WGS) entry which is preliminary data.</text>
</comment>
<feature type="domain" description="HTH merR-type" evidence="5">
    <location>
        <begin position="5"/>
        <end position="71"/>
    </location>
</feature>